<feature type="domain" description="4Fe-4S Wbl-type" evidence="2">
    <location>
        <begin position="51"/>
        <end position="112"/>
    </location>
</feature>
<protein>
    <recommendedName>
        <fullName evidence="2">4Fe-4S Wbl-type domain-containing protein</fullName>
    </recommendedName>
</protein>
<evidence type="ECO:0000313" key="4">
    <source>
        <dbReference type="Proteomes" id="UP000621454"/>
    </source>
</evidence>
<sequence length="151" mass="16341">MARTLPATQLRSRPRVGEGAGKRRASAAPPSGRIHPRSAAPGSVDSTVVPACADKPHLWFPGNRRVSRVDMERVAAVCRQCPIRRHCAELALGIEDDVVGVWAGVLVPATPRAGRQQALDRLRDIGAGLGDRPRVAACEDDRDVEKQQEDR</sequence>
<dbReference type="Pfam" id="PF02467">
    <property type="entry name" value="Whib"/>
    <property type="match status" value="1"/>
</dbReference>
<gene>
    <name evidence="3" type="ORF">GCM10011489_36780</name>
</gene>
<keyword evidence="4" id="KW-1185">Reference proteome</keyword>
<reference evidence="3" key="1">
    <citation type="journal article" date="2014" name="Int. J. Syst. Evol. Microbiol.">
        <title>Complete genome sequence of Corynebacterium casei LMG S-19264T (=DSM 44701T), isolated from a smear-ripened cheese.</title>
        <authorList>
            <consortium name="US DOE Joint Genome Institute (JGI-PGF)"/>
            <person name="Walter F."/>
            <person name="Albersmeier A."/>
            <person name="Kalinowski J."/>
            <person name="Ruckert C."/>
        </authorList>
    </citation>
    <scope>NUCLEOTIDE SEQUENCE</scope>
    <source>
        <strain evidence="3">CGMCC 1.12827</strain>
    </source>
</reference>
<comment type="caution">
    <text evidence="3">The sequence shown here is derived from an EMBL/GenBank/DDBJ whole genome shotgun (WGS) entry which is preliminary data.</text>
</comment>
<evidence type="ECO:0000256" key="1">
    <source>
        <dbReference type="SAM" id="MobiDB-lite"/>
    </source>
</evidence>
<dbReference type="PROSITE" id="PS51674">
    <property type="entry name" value="4FE4S_WBL"/>
    <property type="match status" value="1"/>
</dbReference>
<dbReference type="InterPro" id="IPR034768">
    <property type="entry name" value="4FE4S_WBL"/>
</dbReference>
<dbReference type="Proteomes" id="UP000621454">
    <property type="component" value="Unassembled WGS sequence"/>
</dbReference>
<dbReference type="AlphaFoldDB" id="A0A916X014"/>
<proteinExistence type="predicted"/>
<evidence type="ECO:0000259" key="2">
    <source>
        <dbReference type="PROSITE" id="PS51674"/>
    </source>
</evidence>
<feature type="region of interest" description="Disordered" evidence="1">
    <location>
        <begin position="1"/>
        <end position="46"/>
    </location>
</feature>
<feature type="compositionally biased region" description="Polar residues" evidence="1">
    <location>
        <begin position="1"/>
        <end position="11"/>
    </location>
</feature>
<dbReference type="EMBL" id="BMGC01000046">
    <property type="protein sequence ID" value="GGB46024.1"/>
    <property type="molecule type" value="Genomic_DNA"/>
</dbReference>
<name>A0A916X014_9ACTN</name>
<organism evidence="3 4">
    <name type="scientific">Gordonia jinhuaensis</name>
    <dbReference type="NCBI Taxonomy" id="1517702"/>
    <lineage>
        <taxon>Bacteria</taxon>
        <taxon>Bacillati</taxon>
        <taxon>Actinomycetota</taxon>
        <taxon>Actinomycetes</taxon>
        <taxon>Mycobacteriales</taxon>
        <taxon>Gordoniaceae</taxon>
        <taxon>Gordonia</taxon>
    </lineage>
</organism>
<feature type="region of interest" description="Disordered" evidence="1">
    <location>
        <begin position="131"/>
        <end position="151"/>
    </location>
</feature>
<reference evidence="3" key="2">
    <citation type="submission" date="2020-09" db="EMBL/GenBank/DDBJ databases">
        <authorList>
            <person name="Sun Q."/>
            <person name="Zhou Y."/>
        </authorList>
    </citation>
    <scope>NUCLEOTIDE SEQUENCE</scope>
    <source>
        <strain evidence="3">CGMCC 1.12827</strain>
    </source>
</reference>
<evidence type="ECO:0000313" key="3">
    <source>
        <dbReference type="EMBL" id="GGB46024.1"/>
    </source>
</evidence>
<accession>A0A916X014</accession>